<keyword evidence="2" id="KW-1003">Cell membrane</keyword>
<proteinExistence type="predicted"/>
<evidence type="ECO:0000256" key="2">
    <source>
        <dbReference type="ARBA" id="ARBA00022475"/>
    </source>
</evidence>
<accession>A0ABY4JY59</accession>
<sequence>MNTLSIFRYIPESIIKASAKLLAMFINTQKTSGMLWKTRVNISLCYPSLTTIEQEKLAKKSVTNQCLYYANAFKCLAMPIEWNLNQIKNVYNLDTLTEALADAKGTLIIIPHLGNWEILNPWVHQYGTPTIMYKPIRNKTINEFILASRNQLNTTMVPTDSSGVRALFKSLKQGGFSIILPDHVPAPSGGIIAPFFGINTLTSTLAPKMIQKTKCCVVSMICVNSENEEGYSIYLNDVGEQYPEIYNSDITISTTAINKVVEDLINQFPEHYMWGYKRFKGSEETKEIYQQQ</sequence>
<dbReference type="PANTHER" id="PTHR30606:SF10">
    <property type="entry name" value="PHOSPHATIDYLINOSITOL MANNOSIDE ACYLTRANSFERASE"/>
    <property type="match status" value="1"/>
</dbReference>
<comment type="subcellular location">
    <subcellularLocation>
        <location evidence="1">Cell inner membrane</location>
    </subcellularLocation>
</comment>
<protein>
    <submittedName>
        <fullName evidence="7">Lysophospholipid acyltransferase family protein</fullName>
    </submittedName>
</protein>
<dbReference type="EMBL" id="CP096120">
    <property type="protein sequence ID" value="UPO22845.1"/>
    <property type="molecule type" value="Genomic_DNA"/>
</dbReference>
<keyword evidence="3" id="KW-0997">Cell inner membrane</keyword>
<reference evidence="7 8" key="1">
    <citation type="submission" date="2022-04" db="EMBL/GenBank/DDBJ databases">
        <title>Occurrence of NDM-1-producing Shewanella putrefaciens and Acinetobacter portensis in a dairy farm from China.</title>
        <authorList>
            <person name="Li R."/>
            <person name="Zhang L."/>
        </authorList>
    </citation>
    <scope>NUCLEOTIDE SEQUENCE [LARGE SCALE GENOMIC DNA]</scope>
    <source>
        <strain evidence="7 8">JNE5</strain>
    </source>
</reference>
<dbReference type="InterPro" id="IPR004960">
    <property type="entry name" value="LipA_acyltrans"/>
</dbReference>
<keyword evidence="5" id="KW-0472">Membrane</keyword>
<evidence type="ECO:0000256" key="4">
    <source>
        <dbReference type="ARBA" id="ARBA00022679"/>
    </source>
</evidence>
<evidence type="ECO:0000313" key="7">
    <source>
        <dbReference type="EMBL" id="UPO22845.1"/>
    </source>
</evidence>
<dbReference type="PIRSF" id="PIRSF026649">
    <property type="entry name" value="MsbB"/>
    <property type="match status" value="1"/>
</dbReference>
<dbReference type="GO" id="GO:0016746">
    <property type="term" value="F:acyltransferase activity"/>
    <property type="evidence" value="ECO:0007669"/>
    <property type="project" value="UniProtKB-KW"/>
</dbReference>
<dbReference type="Pfam" id="PF03279">
    <property type="entry name" value="Lip_A_acyltrans"/>
    <property type="match status" value="1"/>
</dbReference>
<gene>
    <name evidence="7" type="ORF">MZO21_10270</name>
</gene>
<dbReference type="PANTHER" id="PTHR30606">
    <property type="entry name" value="LIPID A BIOSYNTHESIS LAUROYL ACYLTRANSFERASE"/>
    <property type="match status" value="1"/>
</dbReference>
<dbReference type="Proteomes" id="UP000831422">
    <property type="component" value="Chromosome"/>
</dbReference>
<keyword evidence="4" id="KW-0808">Transferase</keyword>
<dbReference type="CDD" id="cd07984">
    <property type="entry name" value="LPLAT_LABLAT-like"/>
    <property type="match status" value="1"/>
</dbReference>
<evidence type="ECO:0000256" key="1">
    <source>
        <dbReference type="ARBA" id="ARBA00004533"/>
    </source>
</evidence>
<dbReference type="RefSeq" id="WP_248101408.1">
    <property type="nucleotide sequence ID" value="NZ_CP096120.1"/>
</dbReference>
<evidence type="ECO:0000256" key="6">
    <source>
        <dbReference type="ARBA" id="ARBA00023315"/>
    </source>
</evidence>
<evidence type="ECO:0000313" key="8">
    <source>
        <dbReference type="Proteomes" id="UP000831422"/>
    </source>
</evidence>
<organism evidence="7 8">
    <name type="scientific">Acinetobacter portensis</name>
    <dbReference type="NCBI Taxonomy" id="1839785"/>
    <lineage>
        <taxon>Bacteria</taxon>
        <taxon>Pseudomonadati</taxon>
        <taxon>Pseudomonadota</taxon>
        <taxon>Gammaproteobacteria</taxon>
        <taxon>Moraxellales</taxon>
        <taxon>Moraxellaceae</taxon>
        <taxon>Acinetobacter</taxon>
    </lineage>
</organism>
<keyword evidence="8" id="KW-1185">Reference proteome</keyword>
<keyword evidence="6 7" id="KW-0012">Acyltransferase</keyword>
<name>A0ABY4JY59_9GAMM</name>
<evidence type="ECO:0000256" key="3">
    <source>
        <dbReference type="ARBA" id="ARBA00022519"/>
    </source>
</evidence>
<evidence type="ECO:0000256" key="5">
    <source>
        <dbReference type="ARBA" id="ARBA00023136"/>
    </source>
</evidence>